<proteinExistence type="predicted"/>
<evidence type="ECO:0000313" key="5">
    <source>
        <dbReference type="Proteomes" id="UP000198748"/>
    </source>
</evidence>
<accession>A0A1G7DE75</accession>
<feature type="chain" id="PRO_5011511965" description="3-keto-alpha-glucoside-1,2-lyase/3-keto-2-hydroxy-glucal hydratase domain-containing protein" evidence="2">
    <location>
        <begin position="23"/>
        <end position="170"/>
    </location>
</feature>
<reference evidence="5" key="1">
    <citation type="submission" date="2016-10" db="EMBL/GenBank/DDBJ databases">
        <authorList>
            <person name="Varghese N."/>
            <person name="Submissions S."/>
        </authorList>
    </citation>
    <scope>NUCLEOTIDE SEQUENCE [LARGE SCALE GENOMIC DNA]</scope>
    <source>
        <strain evidence="5">DSM 25329</strain>
    </source>
</reference>
<protein>
    <recommendedName>
        <fullName evidence="3">3-keto-alpha-glucoside-1,2-lyase/3-keto-2-hydroxy-glucal hydratase domain-containing protein</fullName>
    </recommendedName>
</protein>
<dbReference type="GO" id="GO:0016787">
    <property type="term" value="F:hydrolase activity"/>
    <property type="evidence" value="ECO:0007669"/>
    <property type="project" value="InterPro"/>
</dbReference>
<evidence type="ECO:0000256" key="1">
    <source>
        <dbReference type="SAM" id="MobiDB-lite"/>
    </source>
</evidence>
<evidence type="ECO:0000256" key="2">
    <source>
        <dbReference type="SAM" id="SignalP"/>
    </source>
</evidence>
<feature type="region of interest" description="Disordered" evidence="1">
    <location>
        <begin position="141"/>
        <end position="170"/>
    </location>
</feature>
<organism evidence="4 5">
    <name type="scientific">Dyadobacter soli</name>
    <dbReference type="NCBI Taxonomy" id="659014"/>
    <lineage>
        <taxon>Bacteria</taxon>
        <taxon>Pseudomonadati</taxon>
        <taxon>Bacteroidota</taxon>
        <taxon>Cytophagia</taxon>
        <taxon>Cytophagales</taxon>
        <taxon>Spirosomataceae</taxon>
        <taxon>Dyadobacter</taxon>
    </lineage>
</organism>
<evidence type="ECO:0000313" key="4">
    <source>
        <dbReference type="EMBL" id="SDE49739.1"/>
    </source>
</evidence>
<dbReference type="Gene3D" id="2.60.120.560">
    <property type="entry name" value="Exo-inulinase, domain 1"/>
    <property type="match status" value="1"/>
</dbReference>
<keyword evidence="5" id="KW-1185">Reference proteome</keyword>
<sequence>MKKLRLPLVAMAAFLLSAPLQAQKSKDGWVDLFNGKDLTGWKQLNGQAKYEVKDGAIVGTSVMGTPNSFLTTEKDYGDFILELDVKVDNKLNSGIQIRSLSKPDYMNGRVHGYQVEIDPSDRAYSAGIYDEARRGWLYPLDLNPEGKKHSKEMPGTNTASKRSVTRSAPS</sequence>
<feature type="compositionally biased region" description="Polar residues" evidence="1">
    <location>
        <begin position="155"/>
        <end position="170"/>
    </location>
</feature>
<dbReference type="Proteomes" id="UP000198748">
    <property type="component" value="Unassembled WGS sequence"/>
</dbReference>
<dbReference type="Pfam" id="PF06439">
    <property type="entry name" value="3keto-disac_hyd"/>
    <property type="match status" value="1"/>
</dbReference>
<feature type="domain" description="3-keto-alpha-glucoside-1,2-lyase/3-keto-2-hydroxy-glucal hydratase" evidence="3">
    <location>
        <begin position="28"/>
        <end position="144"/>
    </location>
</feature>
<dbReference type="AlphaFoldDB" id="A0A1G7DE75"/>
<name>A0A1G7DE75_9BACT</name>
<evidence type="ECO:0000259" key="3">
    <source>
        <dbReference type="Pfam" id="PF06439"/>
    </source>
</evidence>
<keyword evidence="2" id="KW-0732">Signal</keyword>
<dbReference type="STRING" id="659014.SAMN04487996_105206"/>
<dbReference type="InterPro" id="IPR010496">
    <property type="entry name" value="AL/BT2_dom"/>
</dbReference>
<gene>
    <name evidence="4" type="ORF">SAMN04487996_105206</name>
</gene>
<dbReference type="EMBL" id="FNAN01000005">
    <property type="protein sequence ID" value="SDE49739.1"/>
    <property type="molecule type" value="Genomic_DNA"/>
</dbReference>
<feature type="signal peptide" evidence="2">
    <location>
        <begin position="1"/>
        <end position="22"/>
    </location>
</feature>